<sequence length="91" mass="10148">MATLYDDYDSSATSNISRQASRECTATSNGYCNCYGERRENTFTSKLGRGHVDSAPVHSDVDRIFYELMTDKAKFSLITSFPYTLADGVIL</sequence>
<dbReference type="EMBL" id="CAJVPL010001758">
    <property type="protein sequence ID" value="CAG8586287.1"/>
    <property type="molecule type" value="Genomic_DNA"/>
</dbReference>
<dbReference type="AlphaFoldDB" id="A0A9N9C0F7"/>
<evidence type="ECO:0000313" key="3">
    <source>
        <dbReference type="Proteomes" id="UP000789831"/>
    </source>
</evidence>
<organism evidence="2 3">
    <name type="scientific">Ambispora gerdemannii</name>
    <dbReference type="NCBI Taxonomy" id="144530"/>
    <lineage>
        <taxon>Eukaryota</taxon>
        <taxon>Fungi</taxon>
        <taxon>Fungi incertae sedis</taxon>
        <taxon>Mucoromycota</taxon>
        <taxon>Glomeromycotina</taxon>
        <taxon>Glomeromycetes</taxon>
        <taxon>Archaeosporales</taxon>
        <taxon>Ambisporaceae</taxon>
        <taxon>Ambispora</taxon>
    </lineage>
</organism>
<keyword evidence="3" id="KW-1185">Reference proteome</keyword>
<name>A0A9N9C0F7_9GLOM</name>
<evidence type="ECO:0000313" key="2">
    <source>
        <dbReference type="EMBL" id="CAG8586287.1"/>
    </source>
</evidence>
<proteinExistence type="predicted"/>
<gene>
    <name evidence="2" type="ORF">AGERDE_LOCUS8381</name>
</gene>
<reference evidence="2" key="1">
    <citation type="submission" date="2021-06" db="EMBL/GenBank/DDBJ databases">
        <authorList>
            <person name="Kallberg Y."/>
            <person name="Tangrot J."/>
            <person name="Rosling A."/>
        </authorList>
    </citation>
    <scope>NUCLEOTIDE SEQUENCE</scope>
    <source>
        <strain evidence="2">MT106</strain>
    </source>
</reference>
<evidence type="ECO:0000256" key="1">
    <source>
        <dbReference type="SAM" id="MobiDB-lite"/>
    </source>
</evidence>
<protein>
    <submittedName>
        <fullName evidence="2">6748_t:CDS:1</fullName>
    </submittedName>
</protein>
<feature type="region of interest" description="Disordered" evidence="1">
    <location>
        <begin position="1"/>
        <end position="20"/>
    </location>
</feature>
<accession>A0A9N9C0F7</accession>
<dbReference type="Proteomes" id="UP000789831">
    <property type="component" value="Unassembled WGS sequence"/>
</dbReference>
<feature type="compositionally biased region" description="Polar residues" evidence="1">
    <location>
        <begin position="10"/>
        <end position="20"/>
    </location>
</feature>
<comment type="caution">
    <text evidence="2">The sequence shown here is derived from an EMBL/GenBank/DDBJ whole genome shotgun (WGS) entry which is preliminary data.</text>
</comment>